<organism evidence="2 3">
    <name type="scientific">Pelagihabitans pacificus</name>
    <dbReference type="NCBI Taxonomy" id="2696054"/>
    <lineage>
        <taxon>Bacteria</taxon>
        <taxon>Pseudomonadati</taxon>
        <taxon>Bacteroidota</taxon>
        <taxon>Flavobacteriia</taxon>
        <taxon>Flavobacteriales</taxon>
        <taxon>Flavobacteriaceae</taxon>
        <taxon>Pelagihabitans</taxon>
    </lineage>
</organism>
<evidence type="ECO:0000313" key="3">
    <source>
        <dbReference type="Proteomes" id="UP000707206"/>
    </source>
</evidence>
<dbReference type="RefSeq" id="WP_152573681.1">
    <property type="nucleotide sequence ID" value="NZ_VIKU02000002.1"/>
</dbReference>
<evidence type="ECO:0008006" key="4">
    <source>
        <dbReference type="Google" id="ProtNLM"/>
    </source>
</evidence>
<keyword evidence="3" id="KW-1185">Reference proteome</keyword>
<sequence length="166" mass="18967">MKKKAFNILAFLMIILVAGSCSDGVDGINGMDGVDAAPIQIFEIGTDLLFNPAANWYATPFQTFANDESIENDDVVLVYRLEFITSDDLDVWRQLPRPYFTDQGMLVYNFDFSIWEESDFLLRDQIFRIVAFPSEILELTSNIDLSDFGSLMKSLRLNQSDVRRIQ</sequence>
<keyword evidence="1" id="KW-0732">Signal</keyword>
<feature type="signal peptide" evidence="1">
    <location>
        <begin position="1"/>
        <end position="23"/>
    </location>
</feature>
<gene>
    <name evidence="2" type="ORF">FK220_007395</name>
</gene>
<reference evidence="2" key="1">
    <citation type="submission" date="2019-07" db="EMBL/GenBank/DDBJ databases">
        <authorList>
            <person name="De-Chao Zhang Q."/>
        </authorList>
    </citation>
    <scope>NUCLEOTIDE SEQUENCE</scope>
    <source>
        <strain evidence="2">TP-CH-4</strain>
    </source>
</reference>
<dbReference type="AlphaFoldDB" id="A0A967ARR2"/>
<feature type="chain" id="PRO_5037168051" description="Dihydrolipoamide dehydrogenase" evidence="1">
    <location>
        <begin position="24"/>
        <end position="166"/>
    </location>
</feature>
<accession>A0A967ARR2</accession>
<dbReference type="PROSITE" id="PS51257">
    <property type="entry name" value="PROKAR_LIPOPROTEIN"/>
    <property type="match status" value="1"/>
</dbReference>
<name>A0A967ARR2_9FLAO</name>
<reference evidence="2" key="2">
    <citation type="submission" date="2020-03" db="EMBL/GenBank/DDBJ databases">
        <title>Flavobacteriaceae bacterium strain TP-CH-4, a member of the family Flavobacteriaceae isolated from a deep-sea seamount.</title>
        <authorList>
            <person name="Zhang D.-C."/>
        </authorList>
    </citation>
    <scope>NUCLEOTIDE SEQUENCE</scope>
    <source>
        <strain evidence="2">TP-CH-4</strain>
    </source>
</reference>
<proteinExistence type="predicted"/>
<protein>
    <recommendedName>
        <fullName evidence="4">Dihydrolipoamide dehydrogenase</fullName>
    </recommendedName>
</protein>
<evidence type="ECO:0000313" key="2">
    <source>
        <dbReference type="EMBL" id="NHF59159.1"/>
    </source>
</evidence>
<dbReference type="EMBL" id="VIKU02000002">
    <property type="protein sequence ID" value="NHF59159.1"/>
    <property type="molecule type" value="Genomic_DNA"/>
</dbReference>
<evidence type="ECO:0000256" key="1">
    <source>
        <dbReference type="SAM" id="SignalP"/>
    </source>
</evidence>
<comment type="caution">
    <text evidence="2">The sequence shown here is derived from an EMBL/GenBank/DDBJ whole genome shotgun (WGS) entry which is preliminary data.</text>
</comment>
<dbReference type="Proteomes" id="UP000707206">
    <property type="component" value="Unassembled WGS sequence"/>
</dbReference>